<feature type="transmembrane region" description="Helical" evidence="2">
    <location>
        <begin position="109"/>
        <end position="131"/>
    </location>
</feature>
<dbReference type="InterPro" id="IPR052413">
    <property type="entry name" value="SUR7_domain"/>
</dbReference>
<reference evidence="3 4" key="1">
    <citation type="submission" date="2016-10" db="EMBL/GenBank/DDBJ databases">
        <title>Genome sequence of the ascomycete fungus Penicillium subrubescens.</title>
        <authorList>
            <person name="De Vries R.P."/>
            <person name="Peng M."/>
            <person name="Dilokpimol A."/>
            <person name="Hilden K."/>
            <person name="Makela M.R."/>
            <person name="Grigoriev I."/>
            <person name="Riley R."/>
            <person name="Granchi Z."/>
        </authorList>
    </citation>
    <scope>NUCLEOTIDE SEQUENCE [LARGE SCALE GENOMIC DNA]</scope>
    <source>
        <strain evidence="3 4">CBS 132785</strain>
    </source>
</reference>
<dbReference type="PANTHER" id="PTHR28019">
    <property type="entry name" value="CELL MEMBRANE PROTEIN YLR413W-RELATED"/>
    <property type="match status" value="1"/>
</dbReference>
<keyword evidence="2" id="KW-0472">Membrane</keyword>
<dbReference type="GO" id="GO:0005886">
    <property type="term" value="C:plasma membrane"/>
    <property type="evidence" value="ECO:0007669"/>
    <property type="project" value="InterPro"/>
</dbReference>
<protein>
    <submittedName>
        <fullName evidence="3">SUR7 family protein pun1</fullName>
    </submittedName>
</protein>
<evidence type="ECO:0000313" key="4">
    <source>
        <dbReference type="Proteomes" id="UP000186955"/>
    </source>
</evidence>
<dbReference type="InterPro" id="IPR009571">
    <property type="entry name" value="SUR7/Rim9-like_fungi"/>
</dbReference>
<keyword evidence="4" id="KW-1185">Reference proteome</keyword>
<dbReference type="GO" id="GO:0051285">
    <property type="term" value="C:cell cortex of cell tip"/>
    <property type="evidence" value="ECO:0007669"/>
    <property type="project" value="TreeGrafter"/>
</dbReference>
<name>A0A1Q5U805_9EURO</name>
<feature type="transmembrane region" description="Helical" evidence="2">
    <location>
        <begin position="184"/>
        <end position="205"/>
    </location>
</feature>
<dbReference type="PANTHER" id="PTHR28019:SF3">
    <property type="entry name" value="INTEGRAL MEMBRANE PROTEIN (AFU_ORTHOLOGUE AFUA_6G07470)"/>
    <property type="match status" value="1"/>
</dbReference>
<proteinExistence type="predicted"/>
<dbReference type="Proteomes" id="UP000186955">
    <property type="component" value="Unassembled WGS sequence"/>
</dbReference>
<accession>A0A1Q5U805</accession>
<dbReference type="AlphaFoldDB" id="A0A1Q5U805"/>
<evidence type="ECO:0000256" key="2">
    <source>
        <dbReference type="SAM" id="Phobius"/>
    </source>
</evidence>
<dbReference type="Pfam" id="PF06687">
    <property type="entry name" value="SUR7"/>
    <property type="match status" value="1"/>
</dbReference>
<evidence type="ECO:0000313" key="3">
    <source>
        <dbReference type="EMBL" id="OKP08610.1"/>
    </source>
</evidence>
<organism evidence="3 4">
    <name type="scientific">Penicillium subrubescens</name>
    <dbReference type="NCBI Taxonomy" id="1316194"/>
    <lineage>
        <taxon>Eukaryota</taxon>
        <taxon>Fungi</taxon>
        <taxon>Dikarya</taxon>
        <taxon>Ascomycota</taxon>
        <taxon>Pezizomycotina</taxon>
        <taxon>Eurotiomycetes</taxon>
        <taxon>Eurotiomycetidae</taxon>
        <taxon>Eurotiales</taxon>
        <taxon>Aspergillaceae</taxon>
        <taxon>Penicillium</taxon>
    </lineage>
</organism>
<keyword evidence="2" id="KW-1133">Transmembrane helix</keyword>
<sequence length="265" mass="29541">MGSKTTAEIQNTPNQYNITSVSSYDVSDVLSKIEADRTLADFYQIGLWGYCDGDVKNNKTTVKECSKPENEFNFNPLSVWGLNSTTMDKLSKEFNHDLNVYKTVSKWMFIAYIAAFIMIIAEILVGFFAIYSRLGGYIATVVALLAFLFTTAATVTSTALISLFDSFRTTLKAYGISLSVGKQIYTATWLAVVFSLGALIFWSFIVCCCSGRSLYPHRNKNTRDINAENYEPLDAGQLPFGHRQRSSYSTPVAHGGDYPMTRAKQ</sequence>
<keyword evidence="2" id="KW-0812">Transmembrane</keyword>
<feature type="transmembrane region" description="Helical" evidence="2">
    <location>
        <begin position="137"/>
        <end position="164"/>
    </location>
</feature>
<dbReference type="EMBL" id="MNBE01000567">
    <property type="protein sequence ID" value="OKP08610.1"/>
    <property type="molecule type" value="Genomic_DNA"/>
</dbReference>
<evidence type="ECO:0000256" key="1">
    <source>
        <dbReference type="SAM" id="MobiDB-lite"/>
    </source>
</evidence>
<gene>
    <name evidence="3" type="ORF">PENSUB_5597</name>
</gene>
<comment type="caution">
    <text evidence="3">The sequence shown here is derived from an EMBL/GenBank/DDBJ whole genome shotgun (WGS) entry which is preliminary data.</text>
</comment>
<dbReference type="GO" id="GO:0031505">
    <property type="term" value="P:fungal-type cell wall organization"/>
    <property type="evidence" value="ECO:0007669"/>
    <property type="project" value="TreeGrafter"/>
</dbReference>
<feature type="region of interest" description="Disordered" evidence="1">
    <location>
        <begin position="241"/>
        <end position="265"/>
    </location>
</feature>